<dbReference type="EMBL" id="JDSQ01000070">
    <property type="protein sequence ID" value="EWS76911.1"/>
    <property type="molecule type" value="Genomic_DNA"/>
</dbReference>
<gene>
    <name evidence="1" type="ORF">AF72_13685</name>
</gene>
<reference evidence="1 2" key="1">
    <citation type="journal article" date="2014" name="Genome Announc.">
        <title>Draft Genome Sequence of Xylella fastidiosa Pear Leaf Scorch Strain in Taiwan.</title>
        <authorList>
            <person name="Su C.C."/>
            <person name="Deng W.L."/>
            <person name="Jan F.J."/>
            <person name="Chang C.J."/>
            <person name="Huang H."/>
            <person name="Chen J."/>
        </authorList>
    </citation>
    <scope>NUCLEOTIDE SEQUENCE [LARGE SCALE GENOMIC DNA]</scope>
    <source>
        <strain evidence="1 2">PLS229</strain>
    </source>
</reference>
<name>Z9JGH6_9GAMM</name>
<dbReference type="AlphaFoldDB" id="Z9JGH6"/>
<comment type="caution">
    <text evidence="1">The sequence shown here is derived from an EMBL/GenBank/DDBJ whole genome shotgun (WGS) entry which is preliminary data.</text>
</comment>
<protein>
    <recommendedName>
        <fullName evidence="3">DUF596 domain-containing protein</fullName>
    </recommendedName>
</protein>
<dbReference type="Gene3D" id="1.10.3510.10">
    <property type="entry name" value="NMB0513-like"/>
    <property type="match status" value="1"/>
</dbReference>
<organism evidence="1 2">
    <name type="scientific">Xylella taiwanensis</name>
    <dbReference type="NCBI Taxonomy" id="1444770"/>
    <lineage>
        <taxon>Bacteria</taxon>
        <taxon>Pseudomonadati</taxon>
        <taxon>Pseudomonadota</taxon>
        <taxon>Gammaproteobacteria</taxon>
        <taxon>Lysobacterales</taxon>
        <taxon>Lysobacteraceae</taxon>
        <taxon>Xylella</taxon>
    </lineage>
</organism>
<dbReference type="PATRIC" id="fig|1444770.3.peg.3206"/>
<proteinExistence type="predicted"/>
<dbReference type="SUPFAM" id="SSF160472">
    <property type="entry name" value="NMB0513-like"/>
    <property type="match status" value="1"/>
</dbReference>
<dbReference type="eggNOG" id="COG3792">
    <property type="taxonomic scope" value="Bacteria"/>
</dbReference>
<evidence type="ECO:0008006" key="3">
    <source>
        <dbReference type="Google" id="ProtNLM"/>
    </source>
</evidence>
<dbReference type="InterPro" id="IPR023138">
    <property type="entry name" value="NMB0513-like_sf"/>
</dbReference>
<dbReference type="Proteomes" id="UP000020406">
    <property type="component" value="Unassembled WGS sequence"/>
</dbReference>
<evidence type="ECO:0000313" key="1">
    <source>
        <dbReference type="EMBL" id="EWS76911.1"/>
    </source>
</evidence>
<evidence type="ECO:0000313" key="2">
    <source>
        <dbReference type="Proteomes" id="UP000020406"/>
    </source>
</evidence>
<sequence length="135" mass="15909">MRGDWMLTQEQIDSICDPDRSDEPLHFLWSYVGDAHGISSTQIDKDSFEERKNDFFFVLRKLMDEGRFKLGHRKEERIMQGSTEEVLEPFRQCFPASDEALEKGLWLVFEECPFVAVWVYKGLGEHGEDDYGWCF</sequence>
<accession>Z9JGH6</accession>